<gene>
    <name evidence="1" type="ORF">SDC9_212958</name>
</gene>
<reference evidence="1" key="1">
    <citation type="submission" date="2019-08" db="EMBL/GenBank/DDBJ databases">
        <authorList>
            <person name="Kucharzyk K."/>
            <person name="Murdoch R.W."/>
            <person name="Higgins S."/>
            <person name="Loffler F."/>
        </authorList>
    </citation>
    <scope>NUCLEOTIDE SEQUENCE</scope>
</reference>
<sequence length="67" mass="7422">MPNSNLWAATLSLVLIHEETGCRQSALHAARLLDHLCDLEIDDETRQLCERASLRLGDPEKVHACAA</sequence>
<dbReference type="EMBL" id="VSSQ01147144">
    <property type="protein sequence ID" value="MPN65179.1"/>
    <property type="molecule type" value="Genomic_DNA"/>
</dbReference>
<organism evidence="1">
    <name type="scientific">bioreactor metagenome</name>
    <dbReference type="NCBI Taxonomy" id="1076179"/>
    <lineage>
        <taxon>unclassified sequences</taxon>
        <taxon>metagenomes</taxon>
        <taxon>ecological metagenomes</taxon>
    </lineage>
</organism>
<comment type="caution">
    <text evidence="1">The sequence shown here is derived from an EMBL/GenBank/DDBJ whole genome shotgun (WGS) entry which is preliminary data.</text>
</comment>
<protein>
    <submittedName>
        <fullName evidence="1">Uncharacterized protein</fullName>
    </submittedName>
</protein>
<proteinExistence type="predicted"/>
<name>A0A645JR58_9ZZZZ</name>
<dbReference type="AlphaFoldDB" id="A0A645JR58"/>
<evidence type="ECO:0000313" key="1">
    <source>
        <dbReference type="EMBL" id="MPN65179.1"/>
    </source>
</evidence>
<accession>A0A645JR58</accession>